<feature type="domain" description="4Fe-4S ferredoxin-type" evidence="1">
    <location>
        <begin position="98"/>
        <end position="127"/>
    </location>
</feature>
<feature type="domain" description="4Fe-4S ferredoxin-type" evidence="1">
    <location>
        <begin position="69"/>
        <end position="93"/>
    </location>
</feature>
<dbReference type="InterPro" id="IPR017900">
    <property type="entry name" value="4Fe4S_Fe_S_CS"/>
</dbReference>
<dbReference type="SUPFAM" id="SSF54862">
    <property type="entry name" value="4Fe-4S ferredoxins"/>
    <property type="match status" value="1"/>
</dbReference>
<dbReference type="EMBL" id="VSSQ01000030">
    <property type="protein sequence ID" value="MPL66057.1"/>
    <property type="molecule type" value="Genomic_DNA"/>
</dbReference>
<dbReference type="PANTHER" id="PTHR43063">
    <property type="entry name" value="4FE-4S CLUSTER CONTAINING PARA FAMILY ATPASE PROTEIN"/>
    <property type="match status" value="1"/>
</dbReference>
<sequence>MKAVPQELVIAVASGKGGTGKTSLAAHLALAGAARLRTILVDLDVEAPDSLAYFPEAIRVGRNCPVSLKVPFLIPESCSGCGACAKACHFGAIVALGGAVTIDQKLCKGCGRCVFLCPENALKERGIVVGQTRLMKSGSLDILEGRMDVGDIRSTSVIEAAKTRAASLKKEVQVRDCPPGVSCPATHAVEGADYVVLVAEPTAFSLHDLSAAISLVKGQGLKAGVVINKYGFGDADIESLCREKALPVIGRIEFKRKRASSGASGKLWTDDESYMQKIDEILKRIVHAVETDEGELG</sequence>
<dbReference type="PANTHER" id="PTHR43063:SF1">
    <property type="entry name" value="4FE-4S CLUSTER CONTAINING PARA FAMILY ATPASE PROTEIN"/>
    <property type="match status" value="1"/>
</dbReference>
<accession>A0A644THZ6</accession>
<protein>
    <submittedName>
        <fullName evidence="2">Iron-sulfur cluster carrier protein</fullName>
    </submittedName>
</protein>
<dbReference type="Pfam" id="PF00037">
    <property type="entry name" value="Fer4"/>
    <property type="match status" value="2"/>
</dbReference>
<dbReference type="Gene3D" id="3.30.70.20">
    <property type="match status" value="1"/>
</dbReference>
<proteinExistence type="predicted"/>
<evidence type="ECO:0000259" key="1">
    <source>
        <dbReference type="PROSITE" id="PS51379"/>
    </source>
</evidence>
<dbReference type="PROSITE" id="PS00198">
    <property type="entry name" value="4FE4S_FER_1"/>
    <property type="match status" value="1"/>
</dbReference>
<dbReference type="SUPFAM" id="SSF52540">
    <property type="entry name" value="P-loop containing nucleoside triphosphate hydrolases"/>
    <property type="match status" value="1"/>
</dbReference>
<name>A0A644THZ6_9ZZZZ</name>
<organism evidence="2">
    <name type="scientific">bioreactor metagenome</name>
    <dbReference type="NCBI Taxonomy" id="1076179"/>
    <lineage>
        <taxon>unclassified sequences</taxon>
        <taxon>metagenomes</taxon>
        <taxon>ecological metagenomes</taxon>
    </lineage>
</organism>
<comment type="caution">
    <text evidence="2">The sequence shown here is derived from an EMBL/GenBank/DDBJ whole genome shotgun (WGS) entry which is preliminary data.</text>
</comment>
<dbReference type="Pfam" id="PF01656">
    <property type="entry name" value="CbiA"/>
    <property type="match status" value="1"/>
</dbReference>
<evidence type="ECO:0000313" key="2">
    <source>
        <dbReference type="EMBL" id="MPL66057.1"/>
    </source>
</evidence>
<gene>
    <name evidence="2" type="ORF">SDC9_11725</name>
</gene>
<dbReference type="InterPro" id="IPR002586">
    <property type="entry name" value="CobQ/CobB/MinD/ParA_Nub-bd_dom"/>
</dbReference>
<dbReference type="PROSITE" id="PS51379">
    <property type="entry name" value="4FE4S_FER_2"/>
    <property type="match status" value="2"/>
</dbReference>
<dbReference type="AlphaFoldDB" id="A0A644THZ6"/>
<reference evidence="2" key="1">
    <citation type="submission" date="2019-08" db="EMBL/GenBank/DDBJ databases">
        <authorList>
            <person name="Kucharzyk K."/>
            <person name="Murdoch R.W."/>
            <person name="Higgins S."/>
            <person name="Loffler F."/>
        </authorList>
    </citation>
    <scope>NUCLEOTIDE SEQUENCE</scope>
</reference>
<dbReference type="InterPro" id="IPR027417">
    <property type="entry name" value="P-loop_NTPase"/>
</dbReference>
<dbReference type="InterPro" id="IPR017896">
    <property type="entry name" value="4Fe4S_Fe-S-bd"/>
</dbReference>
<dbReference type="Gene3D" id="3.40.50.300">
    <property type="entry name" value="P-loop containing nucleotide triphosphate hydrolases"/>
    <property type="match status" value="2"/>
</dbReference>